<protein>
    <recommendedName>
        <fullName evidence="5">Lipoprotein</fullName>
    </recommendedName>
</protein>
<dbReference type="SUPFAM" id="SSF50969">
    <property type="entry name" value="YVTN repeat-like/Quinoprotein amine dehydrogenase"/>
    <property type="match status" value="1"/>
</dbReference>
<dbReference type="HOGENOM" id="CLU_653558_0_0_10"/>
<evidence type="ECO:0008006" key="5">
    <source>
        <dbReference type="Google" id="ProtNLM"/>
    </source>
</evidence>
<dbReference type="InterPro" id="IPR011044">
    <property type="entry name" value="Quino_amine_DH_bsu"/>
</dbReference>
<reference evidence="3 4" key="1">
    <citation type="submission" date="2012-05" db="EMBL/GenBank/DDBJ databases">
        <authorList>
            <person name="Weinstock G."/>
            <person name="Sodergren E."/>
            <person name="Lobos E.A."/>
            <person name="Fulton L."/>
            <person name="Fulton R."/>
            <person name="Courtney L."/>
            <person name="Fronick C."/>
            <person name="O'Laughlin M."/>
            <person name="Godfrey J."/>
            <person name="Wilson R.M."/>
            <person name="Miner T."/>
            <person name="Farmer C."/>
            <person name="Delehaunty K."/>
            <person name="Cordes M."/>
            <person name="Minx P."/>
            <person name="Tomlinson C."/>
            <person name="Chen J."/>
            <person name="Wollam A."/>
            <person name="Pepin K.H."/>
            <person name="Bhonagiri V."/>
            <person name="Zhang X."/>
            <person name="Suruliraj S."/>
            <person name="Warren W."/>
            <person name="Mitreva M."/>
            <person name="Mardis E.R."/>
            <person name="Wilson R.K."/>
        </authorList>
    </citation>
    <scope>NUCLEOTIDE SEQUENCE [LARGE SCALE GENOMIC DNA]</scope>
    <source>
        <strain evidence="3 4">F0037</strain>
    </source>
</reference>
<feature type="chain" id="PRO_5003955247" description="Lipoprotein" evidence="2">
    <location>
        <begin position="18"/>
        <end position="420"/>
    </location>
</feature>
<dbReference type="RefSeq" id="WP_005467950.1">
    <property type="nucleotide sequence ID" value="NZ_KB291034.1"/>
</dbReference>
<gene>
    <name evidence="3" type="ORF">HMPREF9134_00006</name>
</gene>
<comment type="caution">
    <text evidence="3">The sequence shown here is derived from an EMBL/GenBank/DDBJ whole genome shotgun (WGS) entry which is preliminary data.</text>
</comment>
<sequence length="420" mass="47198">MKIHSSLSLLLVTVALIAGCRSKTNEPTPAPKPSPKEQPKKPDEPKPHKPYEGYEGYTLLHDGGQARYHYNEFVEVAVSPHLFLLDRTGKRVGDALADLNKDYEGHKDICETQLSEAGSYIALLAKYDFSESKHASRLLLLDRKSLKIQRNIRIEEPNDDNWVRQSFTLSDGSTYLAFSKRSFYRLTPEDGKLSPITVGGAWEYPLDAASWEDKGYFFRRHDRVALQFSIGSTSSTSIEIVPKGATLVRVYKAGGAYLILRDSSNRYYLFSMKEGRVLARFTLTESAGRSMVYDADTQMIFFAGASPETKERTVYRVTLVKGTPAESIQRLEAKLYYRVSGRTESDSKVGLQMTLGINADLGQLYVSWLDQGRGGPLLHHLSKAVTLPLTTSEDLPVKRLGLYDFHYAADLRDIFLNSSR</sequence>
<dbReference type="EMBL" id="AMEQ01000002">
    <property type="protein sequence ID" value="EKY03340.1"/>
    <property type="molecule type" value="Genomic_DNA"/>
</dbReference>
<feature type="compositionally biased region" description="Basic and acidic residues" evidence="1">
    <location>
        <begin position="34"/>
        <end position="52"/>
    </location>
</feature>
<keyword evidence="2" id="KW-0732">Signal</keyword>
<dbReference type="AlphaFoldDB" id="L1NJB2"/>
<accession>L1NJB2</accession>
<feature type="signal peptide" evidence="2">
    <location>
        <begin position="1"/>
        <end position="17"/>
    </location>
</feature>
<evidence type="ECO:0000256" key="1">
    <source>
        <dbReference type="SAM" id="MobiDB-lite"/>
    </source>
</evidence>
<evidence type="ECO:0000256" key="2">
    <source>
        <dbReference type="SAM" id="SignalP"/>
    </source>
</evidence>
<dbReference type="PATRIC" id="fig|1127696.3.peg.5"/>
<organism evidence="3 4">
    <name type="scientific">Porphyromonas catoniae F0037</name>
    <dbReference type="NCBI Taxonomy" id="1127696"/>
    <lineage>
        <taxon>Bacteria</taxon>
        <taxon>Pseudomonadati</taxon>
        <taxon>Bacteroidota</taxon>
        <taxon>Bacteroidia</taxon>
        <taxon>Bacteroidales</taxon>
        <taxon>Porphyromonadaceae</taxon>
        <taxon>Porphyromonas</taxon>
    </lineage>
</organism>
<dbReference type="PROSITE" id="PS51257">
    <property type="entry name" value="PROKAR_LIPOPROTEIN"/>
    <property type="match status" value="1"/>
</dbReference>
<dbReference type="Proteomes" id="UP000010408">
    <property type="component" value="Unassembled WGS sequence"/>
</dbReference>
<name>L1NJB2_9PORP</name>
<proteinExistence type="predicted"/>
<evidence type="ECO:0000313" key="4">
    <source>
        <dbReference type="Proteomes" id="UP000010408"/>
    </source>
</evidence>
<evidence type="ECO:0000313" key="3">
    <source>
        <dbReference type="EMBL" id="EKY03340.1"/>
    </source>
</evidence>
<feature type="region of interest" description="Disordered" evidence="1">
    <location>
        <begin position="22"/>
        <end position="55"/>
    </location>
</feature>